<accession>A0A3B0XDW8</accession>
<dbReference type="InterPro" id="IPR002541">
    <property type="entry name" value="Cyt_c_assembly"/>
</dbReference>
<feature type="transmembrane region" description="Helical" evidence="1">
    <location>
        <begin position="192"/>
        <end position="215"/>
    </location>
</feature>
<dbReference type="PANTHER" id="PTHR38034">
    <property type="entry name" value="INNER MEMBRANE PROTEIN YPJD"/>
    <property type="match status" value="1"/>
</dbReference>
<dbReference type="InterPro" id="IPR052372">
    <property type="entry name" value="YpjD/HemX"/>
</dbReference>
<feature type="transmembrane region" description="Helical" evidence="1">
    <location>
        <begin position="48"/>
        <end position="71"/>
    </location>
</feature>
<feature type="transmembrane region" description="Helical" evidence="1">
    <location>
        <begin position="227"/>
        <end position="247"/>
    </location>
</feature>
<dbReference type="GO" id="GO:0020037">
    <property type="term" value="F:heme binding"/>
    <property type="evidence" value="ECO:0007669"/>
    <property type="project" value="InterPro"/>
</dbReference>
<feature type="transmembrane region" description="Helical" evidence="1">
    <location>
        <begin position="13"/>
        <end position="36"/>
    </location>
</feature>
<dbReference type="AlphaFoldDB" id="A0A3B0XDW8"/>
<dbReference type="Pfam" id="PF01578">
    <property type="entry name" value="Cytochrom_C_asm"/>
    <property type="match status" value="1"/>
</dbReference>
<dbReference type="GO" id="GO:0005886">
    <property type="term" value="C:plasma membrane"/>
    <property type="evidence" value="ECO:0007669"/>
    <property type="project" value="TreeGrafter"/>
</dbReference>
<feature type="transmembrane region" description="Helical" evidence="1">
    <location>
        <begin position="259"/>
        <end position="281"/>
    </location>
</feature>
<evidence type="ECO:0000313" key="3">
    <source>
        <dbReference type="EMBL" id="VAW66505.1"/>
    </source>
</evidence>
<dbReference type="EMBL" id="UOFH01000347">
    <property type="protein sequence ID" value="VAW66505.1"/>
    <property type="molecule type" value="Genomic_DNA"/>
</dbReference>
<name>A0A3B0XDW8_9ZZZZ</name>
<sequence length="282" mass="30979">MCRTNNYNEPIQILMNAILGLIAFTLYLVSTLGLLLRLKGDGFFSQKPIAYILLPGFSAVILHGAILYQSLLGANGFQFGFFDAASAVAMVISLLILLTSIIRRTEILAVVLLPISAIALLTQSVSPSSYMLPYDAPQGLKIHVLVSIIAYSLLGLAACISIALSLQNRMLHNHHPGGMMKKIPPLQVMEKLLFDFILAGFIGLTLALISGFVFLEDVFAQHLVHKTVLSIIAWLVFAILLMGRFSFGWRGRTAIRWTLSGFVSLMLAYFGSKFVLEFIVLT</sequence>
<feature type="transmembrane region" description="Helical" evidence="1">
    <location>
        <begin position="77"/>
        <end position="98"/>
    </location>
</feature>
<feature type="transmembrane region" description="Helical" evidence="1">
    <location>
        <begin position="145"/>
        <end position="171"/>
    </location>
</feature>
<keyword evidence="1" id="KW-0812">Transmembrane</keyword>
<reference evidence="3" key="1">
    <citation type="submission" date="2018-06" db="EMBL/GenBank/DDBJ databases">
        <authorList>
            <person name="Zhirakovskaya E."/>
        </authorList>
    </citation>
    <scope>NUCLEOTIDE SEQUENCE</scope>
</reference>
<proteinExistence type="predicted"/>
<protein>
    <submittedName>
        <fullName evidence="3">Inner membrane protein YpjD</fullName>
    </submittedName>
</protein>
<gene>
    <name evidence="3" type="ORF">MNBD_GAMMA08-2222</name>
</gene>
<keyword evidence="1" id="KW-0472">Membrane</keyword>
<keyword evidence="1" id="KW-1133">Transmembrane helix</keyword>
<dbReference type="GO" id="GO:0017004">
    <property type="term" value="P:cytochrome complex assembly"/>
    <property type="evidence" value="ECO:0007669"/>
    <property type="project" value="InterPro"/>
</dbReference>
<evidence type="ECO:0000256" key="1">
    <source>
        <dbReference type="SAM" id="Phobius"/>
    </source>
</evidence>
<evidence type="ECO:0000259" key="2">
    <source>
        <dbReference type="Pfam" id="PF01578"/>
    </source>
</evidence>
<organism evidence="3">
    <name type="scientific">hydrothermal vent metagenome</name>
    <dbReference type="NCBI Taxonomy" id="652676"/>
    <lineage>
        <taxon>unclassified sequences</taxon>
        <taxon>metagenomes</taxon>
        <taxon>ecological metagenomes</taxon>
    </lineage>
</organism>
<feature type="domain" description="Cytochrome c assembly protein" evidence="2">
    <location>
        <begin position="54"/>
        <end position="279"/>
    </location>
</feature>
<feature type="transmembrane region" description="Helical" evidence="1">
    <location>
        <begin position="107"/>
        <end position="125"/>
    </location>
</feature>
<dbReference type="PANTHER" id="PTHR38034:SF1">
    <property type="entry name" value="INNER MEMBRANE PROTEIN YPJD"/>
    <property type="match status" value="1"/>
</dbReference>